<feature type="domain" description="ABC transmembrane type-1" evidence="8">
    <location>
        <begin position="72"/>
        <end position="274"/>
    </location>
</feature>
<evidence type="ECO:0000256" key="2">
    <source>
        <dbReference type="ARBA" id="ARBA00022448"/>
    </source>
</evidence>
<feature type="transmembrane region" description="Helical" evidence="7">
    <location>
        <begin position="180"/>
        <end position="205"/>
    </location>
</feature>
<feature type="transmembrane region" description="Helical" evidence="7">
    <location>
        <begin position="7"/>
        <end position="29"/>
    </location>
</feature>
<sequence length="289" mass="31964">MTRSKITLFSVVNIVILLGVVLLTLYPFIYMAAVSLSSNIHVLKGEISWYPKGFNIDMYKVVLKDPRIGTAYWNTIVYVVLGTTLSLVITSLGAYALSKKNMVFGRGFTMIIIFTLFFSGGMIPTFLVVKELGVIDTVWGMVLPGAVSTWNLLIMRTFFSNIPAELEESGQMDGLSDFGVFFRIVVPLSQAVFATIGLFYAVGLWNNFLLPLLYLRDQELFPLQVILRNIVLAGQSNQADIAAVGDANVVLEEPLKFATIMVSTVPILLAYPFLQKYFVKGVMIGAVKS</sequence>
<dbReference type="EMBL" id="WSEM01000039">
    <property type="protein sequence ID" value="MVQ40044.1"/>
    <property type="molecule type" value="Genomic_DNA"/>
</dbReference>
<accession>A0ABW9UIR3</accession>
<comment type="subcellular location">
    <subcellularLocation>
        <location evidence="1 7">Cell membrane</location>
        <topology evidence="1 7">Multi-pass membrane protein</topology>
    </subcellularLocation>
</comment>
<keyword evidence="3" id="KW-1003">Cell membrane</keyword>
<dbReference type="InterPro" id="IPR000515">
    <property type="entry name" value="MetI-like"/>
</dbReference>
<keyword evidence="2 7" id="KW-0813">Transport</keyword>
<dbReference type="PANTHER" id="PTHR43744:SF9">
    <property type="entry name" value="POLYGALACTURONAN_RHAMNOGALACTURONAN TRANSPORT SYSTEM PERMEASE PROTEIN YTCP"/>
    <property type="match status" value="1"/>
</dbReference>
<organism evidence="9 10">
    <name type="scientific">Paenibacillus anseongense</name>
    <dbReference type="NCBI Taxonomy" id="2682845"/>
    <lineage>
        <taxon>Bacteria</taxon>
        <taxon>Bacillati</taxon>
        <taxon>Bacillota</taxon>
        <taxon>Bacilli</taxon>
        <taxon>Bacillales</taxon>
        <taxon>Paenibacillaceae</taxon>
        <taxon>Paenibacillus</taxon>
    </lineage>
</organism>
<dbReference type="PANTHER" id="PTHR43744">
    <property type="entry name" value="ABC TRANSPORTER PERMEASE PROTEIN MG189-RELATED-RELATED"/>
    <property type="match status" value="1"/>
</dbReference>
<evidence type="ECO:0000256" key="1">
    <source>
        <dbReference type="ARBA" id="ARBA00004651"/>
    </source>
</evidence>
<evidence type="ECO:0000256" key="7">
    <source>
        <dbReference type="RuleBase" id="RU363032"/>
    </source>
</evidence>
<evidence type="ECO:0000313" key="10">
    <source>
        <dbReference type="Proteomes" id="UP000467637"/>
    </source>
</evidence>
<protein>
    <submittedName>
        <fullName evidence="9">ABC transporter permease subunit</fullName>
    </submittedName>
</protein>
<dbReference type="Pfam" id="PF00528">
    <property type="entry name" value="BPD_transp_1"/>
    <property type="match status" value="1"/>
</dbReference>
<evidence type="ECO:0000256" key="6">
    <source>
        <dbReference type="ARBA" id="ARBA00023136"/>
    </source>
</evidence>
<comment type="caution">
    <text evidence="9">The sequence shown here is derived from an EMBL/GenBank/DDBJ whole genome shotgun (WGS) entry which is preliminary data.</text>
</comment>
<dbReference type="InterPro" id="IPR035906">
    <property type="entry name" value="MetI-like_sf"/>
</dbReference>
<feature type="transmembrane region" description="Helical" evidence="7">
    <location>
        <begin position="141"/>
        <end position="159"/>
    </location>
</feature>
<keyword evidence="4 7" id="KW-0812">Transmembrane</keyword>
<evidence type="ECO:0000313" key="9">
    <source>
        <dbReference type="EMBL" id="MVQ40044.1"/>
    </source>
</evidence>
<reference evidence="9 10" key="1">
    <citation type="submission" date="2019-12" db="EMBL/GenBank/DDBJ databases">
        <authorList>
            <person name="Huq M.A."/>
        </authorList>
    </citation>
    <scope>NUCLEOTIDE SEQUENCE [LARGE SCALE GENOMIC DNA]</scope>
    <source>
        <strain evidence="9 10">MAH-34</strain>
    </source>
</reference>
<dbReference type="CDD" id="cd06261">
    <property type="entry name" value="TM_PBP2"/>
    <property type="match status" value="1"/>
</dbReference>
<evidence type="ECO:0000256" key="5">
    <source>
        <dbReference type="ARBA" id="ARBA00022989"/>
    </source>
</evidence>
<name>A0ABW9UIR3_9BACL</name>
<keyword evidence="5 7" id="KW-1133">Transmembrane helix</keyword>
<feature type="transmembrane region" description="Helical" evidence="7">
    <location>
        <begin position="108"/>
        <end position="129"/>
    </location>
</feature>
<keyword evidence="6 7" id="KW-0472">Membrane</keyword>
<dbReference type="Proteomes" id="UP000467637">
    <property type="component" value="Unassembled WGS sequence"/>
</dbReference>
<dbReference type="RefSeq" id="WP_157326331.1">
    <property type="nucleotide sequence ID" value="NZ_WSEM01000039.1"/>
</dbReference>
<evidence type="ECO:0000256" key="4">
    <source>
        <dbReference type="ARBA" id="ARBA00022692"/>
    </source>
</evidence>
<feature type="transmembrane region" description="Helical" evidence="7">
    <location>
        <begin position="76"/>
        <end position="96"/>
    </location>
</feature>
<keyword evidence="10" id="KW-1185">Reference proteome</keyword>
<dbReference type="Gene3D" id="1.10.3720.10">
    <property type="entry name" value="MetI-like"/>
    <property type="match status" value="1"/>
</dbReference>
<evidence type="ECO:0000256" key="3">
    <source>
        <dbReference type="ARBA" id="ARBA00022475"/>
    </source>
</evidence>
<feature type="transmembrane region" description="Helical" evidence="7">
    <location>
        <begin position="255"/>
        <end position="274"/>
    </location>
</feature>
<gene>
    <name evidence="9" type="ORF">GON05_36250</name>
</gene>
<dbReference type="SUPFAM" id="SSF161098">
    <property type="entry name" value="MetI-like"/>
    <property type="match status" value="1"/>
</dbReference>
<proteinExistence type="inferred from homology"/>
<comment type="similarity">
    <text evidence="7">Belongs to the binding-protein-dependent transport system permease family.</text>
</comment>
<evidence type="ECO:0000259" key="8">
    <source>
        <dbReference type="PROSITE" id="PS50928"/>
    </source>
</evidence>
<dbReference type="PROSITE" id="PS50928">
    <property type="entry name" value="ABC_TM1"/>
    <property type="match status" value="1"/>
</dbReference>